<dbReference type="GO" id="GO:0032259">
    <property type="term" value="P:methylation"/>
    <property type="evidence" value="ECO:0007669"/>
    <property type="project" value="UniProtKB-KW"/>
</dbReference>
<keyword evidence="2" id="KW-1185">Reference proteome</keyword>
<evidence type="ECO:0000313" key="1">
    <source>
        <dbReference type="EMBL" id="MBW0136776.1"/>
    </source>
</evidence>
<dbReference type="Proteomes" id="UP000694287">
    <property type="component" value="Unassembled WGS sequence"/>
</dbReference>
<comment type="caution">
    <text evidence="1">The sequence shown here is derived from an EMBL/GenBank/DDBJ whole genome shotgun (WGS) entry which is preliminary data.</text>
</comment>
<accession>A0ABS6UX34</accession>
<name>A0ABS6UX34_9PSEU</name>
<protein>
    <submittedName>
        <fullName evidence="1">SAM-dependent methyltransferase</fullName>
    </submittedName>
</protein>
<dbReference type="RefSeq" id="WP_218602170.1">
    <property type="nucleotide sequence ID" value="NZ_JADQDJ010000050.1"/>
</dbReference>
<dbReference type="GO" id="GO:0008168">
    <property type="term" value="F:methyltransferase activity"/>
    <property type="evidence" value="ECO:0007669"/>
    <property type="project" value="UniProtKB-KW"/>
</dbReference>
<sequence length="206" mass="21742">MTDWSEWHTRYDDPGGRLARRLAAVQEQLRTALDRAAHGPLRLLALCAGEGRDVLPVLRAHPRGTDVRARLVEIDERLCAVARAAAPAGVEVVQGDAGSAAFAGAVPVDVLMLCGIFGNTSDTDVERTVSAVPSLLATGGTVIWTRHTRPPDLSGAVRGWFAAAGVEETAFGTGEGAWSVGAGVLRGPMQPLDPAAQLFRFTGRRP</sequence>
<reference evidence="1 2" key="1">
    <citation type="submission" date="2020-11" db="EMBL/GenBank/DDBJ databases">
        <title>Pseudonocardia abyssalis sp. nov. and Pseudonocardia oceani sp. nov., description and phylogenomic analysis of two novel actinomycetes isolated from the deep Southern Ocean.</title>
        <authorList>
            <person name="Parra J."/>
        </authorList>
    </citation>
    <scope>NUCLEOTIDE SEQUENCE [LARGE SCALE GENOMIC DNA]</scope>
    <source>
        <strain evidence="1 2">KRD-168</strain>
    </source>
</reference>
<organism evidence="1 2">
    <name type="scientific">Pseudonocardia abyssalis</name>
    <dbReference type="NCBI Taxonomy" id="2792008"/>
    <lineage>
        <taxon>Bacteria</taxon>
        <taxon>Bacillati</taxon>
        <taxon>Actinomycetota</taxon>
        <taxon>Actinomycetes</taxon>
        <taxon>Pseudonocardiales</taxon>
        <taxon>Pseudonocardiaceae</taxon>
        <taxon>Pseudonocardia</taxon>
    </lineage>
</organism>
<keyword evidence="1" id="KW-0489">Methyltransferase</keyword>
<proteinExistence type="predicted"/>
<keyword evidence="1" id="KW-0808">Transferase</keyword>
<gene>
    <name evidence="1" type="ORF">I4I81_21245</name>
</gene>
<evidence type="ECO:0000313" key="2">
    <source>
        <dbReference type="Proteomes" id="UP000694287"/>
    </source>
</evidence>
<dbReference type="EMBL" id="JADQDK010000001">
    <property type="protein sequence ID" value="MBW0136776.1"/>
    <property type="molecule type" value="Genomic_DNA"/>
</dbReference>